<dbReference type="RefSeq" id="WP_147145005.1">
    <property type="nucleotide sequence ID" value="NZ_BJXN01000002.1"/>
</dbReference>
<protein>
    <submittedName>
        <fullName evidence="2">Multidrug ABC transporter permease</fullName>
    </submittedName>
</protein>
<gene>
    <name evidence="2" type="ORF">ODE01S_02470</name>
</gene>
<dbReference type="Proteomes" id="UP000321827">
    <property type="component" value="Unassembled WGS sequence"/>
</dbReference>
<feature type="transmembrane region" description="Helical" evidence="1">
    <location>
        <begin position="233"/>
        <end position="252"/>
    </location>
</feature>
<organism evidence="2 3">
    <name type="scientific">Oceanithermus desulfurans NBRC 100063</name>
    <dbReference type="NCBI Taxonomy" id="1227550"/>
    <lineage>
        <taxon>Bacteria</taxon>
        <taxon>Thermotogati</taxon>
        <taxon>Deinococcota</taxon>
        <taxon>Deinococci</taxon>
        <taxon>Thermales</taxon>
        <taxon>Thermaceae</taxon>
        <taxon>Oceanithermus</taxon>
    </lineage>
</organism>
<comment type="caution">
    <text evidence="2">The sequence shown here is derived from an EMBL/GenBank/DDBJ whole genome shotgun (WGS) entry which is preliminary data.</text>
</comment>
<feature type="transmembrane region" description="Helical" evidence="1">
    <location>
        <begin position="26"/>
        <end position="47"/>
    </location>
</feature>
<evidence type="ECO:0000256" key="1">
    <source>
        <dbReference type="SAM" id="Phobius"/>
    </source>
</evidence>
<dbReference type="PANTHER" id="PTHR36832">
    <property type="entry name" value="SLR1174 PROTEIN-RELATED"/>
    <property type="match status" value="1"/>
</dbReference>
<reference evidence="2 3" key="1">
    <citation type="submission" date="2019-07" db="EMBL/GenBank/DDBJ databases">
        <title>Whole genome shotgun sequence of Oceanithermus desulfurans NBRC 100063.</title>
        <authorList>
            <person name="Hosoyama A."/>
            <person name="Uohara A."/>
            <person name="Ohji S."/>
            <person name="Ichikawa N."/>
        </authorList>
    </citation>
    <scope>NUCLEOTIDE SEQUENCE [LARGE SCALE GENOMIC DNA]</scope>
    <source>
        <strain evidence="2 3">NBRC 100063</strain>
    </source>
</reference>
<dbReference type="InterPro" id="IPR010390">
    <property type="entry name" value="ABC-2_transporter-like"/>
</dbReference>
<feature type="transmembrane region" description="Helical" evidence="1">
    <location>
        <begin position="59"/>
        <end position="79"/>
    </location>
</feature>
<accession>A0A511RGN5</accession>
<dbReference type="PANTHER" id="PTHR36832:SF1">
    <property type="entry name" value="SLR1174 PROTEIN"/>
    <property type="match status" value="1"/>
</dbReference>
<keyword evidence="1" id="KW-1133">Transmembrane helix</keyword>
<name>A0A511RGN5_9DEIN</name>
<feature type="transmembrane region" description="Helical" evidence="1">
    <location>
        <begin position="143"/>
        <end position="170"/>
    </location>
</feature>
<keyword evidence="1" id="KW-0812">Transmembrane</keyword>
<proteinExistence type="predicted"/>
<dbReference type="OrthoDB" id="8582979at2"/>
<keyword evidence="1" id="KW-0472">Membrane</keyword>
<feature type="transmembrane region" description="Helical" evidence="1">
    <location>
        <begin position="176"/>
        <end position="197"/>
    </location>
</feature>
<evidence type="ECO:0000313" key="3">
    <source>
        <dbReference type="Proteomes" id="UP000321827"/>
    </source>
</evidence>
<sequence>MSERFAKVRTLLAVYFAYMLEYRAEIVFWILGGLVPFFFMAAWSEAARQGYTAYTPLQYARYFFAVFVARQLSVVWANWTFSDWVRTGKLSFHLLQPLDPAWRIFADHVAERGVRLPLLILIGLVFALLFPGALVWPGWAPLLLGLAASTLAFLLSFLVAYAVGLLSFWFEDATEIFELWYVLVLFFSGMLAPLSLYPEAVQRVLLWTPFPHLVYLPASYWSGLDSPDPRGFAVLGAWTLVFFATTRLLWWLGRRRYSAMGA</sequence>
<evidence type="ECO:0000313" key="2">
    <source>
        <dbReference type="EMBL" id="GEM88813.1"/>
    </source>
</evidence>
<dbReference type="EMBL" id="BJXN01000002">
    <property type="protein sequence ID" value="GEM88813.1"/>
    <property type="molecule type" value="Genomic_DNA"/>
</dbReference>
<dbReference type="AlphaFoldDB" id="A0A511RGN5"/>
<feature type="transmembrane region" description="Helical" evidence="1">
    <location>
        <begin position="116"/>
        <end position="136"/>
    </location>
</feature>
<dbReference type="Pfam" id="PF06182">
    <property type="entry name" value="ABC2_membrane_6"/>
    <property type="match status" value="1"/>
</dbReference>